<feature type="chain" id="PRO_5021754670" description="DUF3108 domain-containing protein" evidence="1">
    <location>
        <begin position="26"/>
        <end position="206"/>
    </location>
</feature>
<accession>A0A512CG06</accession>
<sequence>MPIKGTYITFCLSILIFFSTPSLKAQDKIDFDITLAGFTIGEMKANKVVKGDTTIYLLKSNVSFWLFGTINVDYHTEVKYHNGVFINSIVSSKTNRGDFISKIWLEGDQYKIDANGYKYENSGTIAEPIYHSAVRLFFEEPQGVSVMIAENLGKFSEIRVHGEGVYTTHIEGDQNKYYYQDGKMLKVSMHNPIKNYEVRRRDLQSK</sequence>
<name>A0A512CG06_9BACT</name>
<gene>
    <name evidence="2" type="ORF">CQA01_36880</name>
</gene>
<dbReference type="Pfam" id="PF19630">
    <property type="entry name" value="DUF6134"/>
    <property type="match status" value="1"/>
</dbReference>
<keyword evidence="1" id="KW-0732">Signal</keyword>
<dbReference type="RefSeq" id="WP_020891983.1">
    <property type="nucleotide sequence ID" value="NZ_BJYV01000021.1"/>
</dbReference>
<evidence type="ECO:0000256" key="1">
    <source>
        <dbReference type="SAM" id="SignalP"/>
    </source>
</evidence>
<comment type="caution">
    <text evidence="2">The sequence shown here is derived from an EMBL/GenBank/DDBJ whole genome shotgun (WGS) entry which is preliminary data.</text>
</comment>
<protein>
    <recommendedName>
        <fullName evidence="4">DUF3108 domain-containing protein</fullName>
    </recommendedName>
</protein>
<reference evidence="2 3" key="1">
    <citation type="submission" date="2019-07" db="EMBL/GenBank/DDBJ databases">
        <title>Whole genome shotgun sequence of Cyclobacterium qasimii NBRC 106168.</title>
        <authorList>
            <person name="Hosoyama A."/>
            <person name="Uohara A."/>
            <person name="Ohji S."/>
            <person name="Ichikawa N."/>
        </authorList>
    </citation>
    <scope>NUCLEOTIDE SEQUENCE [LARGE SCALE GENOMIC DNA]</scope>
    <source>
        <strain evidence="2 3">NBRC 106168</strain>
    </source>
</reference>
<proteinExistence type="predicted"/>
<evidence type="ECO:0000313" key="3">
    <source>
        <dbReference type="Proteomes" id="UP000321301"/>
    </source>
</evidence>
<dbReference type="AlphaFoldDB" id="A0A512CG06"/>
<keyword evidence="3" id="KW-1185">Reference proteome</keyword>
<organism evidence="2 3">
    <name type="scientific">Cyclobacterium qasimii</name>
    <dbReference type="NCBI Taxonomy" id="1350429"/>
    <lineage>
        <taxon>Bacteria</taxon>
        <taxon>Pseudomonadati</taxon>
        <taxon>Bacteroidota</taxon>
        <taxon>Cytophagia</taxon>
        <taxon>Cytophagales</taxon>
        <taxon>Cyclobacteriaceae</taxon>
        <taxon>Cyclobacterium</taxon>
    </lineage>
</organism>
<evidence type="ECO:0000313" key="2">
    <source>
        <dbReference type="EMBL" id="GEO23154.1"/>
    </source>
</evidence>
<evidence type="ECO:0008006" key="4">
    <source>
        <dbReference type="Google" id="ProtNLM"/>
    </source>
</evidence>
<dbReference type="Proteomes" id="UP000321301">
    <property type="component" value="Unassembled WGS sequence"/>
</dbReference>
<dbReference type="InterPro" id="IPR045767">
    <property type="entry name" value="DUF6134"/>
</dbReference>
<dbReference type="EMBL" id="BJYV01000021">
    <property type="protein sequence ID" value="GEO23154.1"/>
    <property type="molecule type" value="Genomic_DNA"/>
</dbReference>
<feature type="signal peptide" evidence="1">
    <location>
        <begin position="1"/>
        <end position="25"/>
    </location>
</feature>